<dbReference type="InterPro" id="IPR050630">
    <property type="entry name" value="WD_repeat_EMAP"/>
</dbReference>
<dbReference type="PROSITE" id="PS50294">
    <property type="entry name" value="WD_REPEATS_REGION"/>
    <property type="match status" value="2"/>
</dbReference>
<evidence type="ECO:0000256" key="13">
    <source>
        <dbReference type="PROSITE-ProRule" id="PRU00221"/>
    </source>
</evidence>
<dbReference type="RefSeq" id="XP_005092495.1">
    <property type="nucleotide sequence ID" value="XM_005092438.3"/>
</dbReference>
<evidence type="ECO:0000256" key="10">
    <source>
        <dbReference type="ARBA" id="ARBA00029552"/>
    </source>
</evidence>
<comment type="similarity">
    <text evidence="9">Belongs to the CFAP52 family.</text>
</comment>
<gene>
    <name evidence="15" type="primary">LOC101847938</name>
</gene>
<evidence type="ECO:0000256" key="6">
    <source>
        <dbReference type="ARBA" id="ARBA00022846"/>
    </source>
</evidence>
<dbReference type="SMART" id="SM00320">
    <property type="entry name" value="WD40"/>
    <property type="match status" value="10"/>
</dbReference>
<organism evidence="14 15">
    <name type="scientific">Aplysia californica</name>
    <name type="common">California sea hare</name>
    <dbReference type="NCBI Taxonomy" id="6500"/>
    <lineage>
        <taxon>Eukaryota</taxon>
        <taxon>Metazoa</taxon>
        <taxon>Spiralia</taxon>
        <taxon>Lophotrochozoa</taxon>
        <taxon>Mollusca</taxon>
        <taxon>Gastropoda</taxon>
        <taxon>Heterobranchia</taxon>
        <taxon>Euthyneura</taxon>
        <taxon>Tectipleura</taxon>
        <taxon>Aplysiida</taxon>
        <taxon>Aplysioidea</taxon>
        <taxon>Aplysiidae</taxon>
        <taxon>Aplysia</taxon>
    </lineage>
</organism>
<evidence type="ECO:0000256" key="1">
    <source>
        <dbReference type="ARBA" id="ARBA00004230"/>
    </source>
</evidence>
<keyword evidence="5" id="KW-0677">Repeat</keyword>
<comment type="subunit">
    <text evidence="12">Microtubule inner protein component of sperm flagellar doublet microtubules. Interacts with BRCA2. Interacts with the CCT chaperonin complex. Interacts with HSP70. Interacts with AK8. Interacts with CFAP45. Interacts with DNAI1. Interacts with IQDC.</text>
</comment>
<evidence type="ECO:0000256" key="11">
    <source>
        <dbReference type="ARBA" id="ARBA00046056"/>
    </source>
</evidence>
<evidence type="ECO:0000256" key="5">
    <source>
        <dbReference type="ARBA" id="ARBA00022737"/>
    </source>
</evidence>
<keyword evidence="7" id="KW-0969">Cilium</keyword>
<evidence type="ECO:0000256" key="9">
    <source>
        <dbReference type="ARBA" id="ARBA00029456"/>
    </source>
</evidence>
<dbReference type="InterPro" id="IPR019775">
    <property type="entry name" value="WD40_repeat_CS"/>
</dbReference>
<evidence type="ECO:0000256" key="2">
    <source>
        <dbReference type="ARBA" id="ARBA00004496"/>
    </source>
</evidence>
<reference evidence="15" key="1">
    <citation type="submission" date="2025-08" db="UniProtKB">
        <authorList>
            <consortium name="RefSeq"/>
        </authorList>
    </citation>
    <scope>IDENTIFICATION</scope>
</reference>
<keyword evidence="6 15" id="KW-0282">Flagellum</keyword>
<dbReference type="Pfam" id="PF00400">
    <property type="entry name" value="WD40"/>
    <property type="match status" value="6"/>
</dbReference>
<comment type="subcellular location">
    <subcellularLocation>
        <location evidence="1">Cell projection</location>
        <location evidence="1">Cilium</location>
        <location evidence="1">Flagellum</location>
    </subcellularLocation>
    <subcellularLocation>
        <location evidence="2">Cytoplasm</location>
    </subcellularLocation>
</comment>
<evidence type="ECO:0000256" key="4">
    <source>
        <dbReference type="ARBA" id="ARBA00022574"/>
    </source>
</evidence>
<keyword evidence="3" id="KW-0963">Cytoplasm</keyword>
<dbReference type="InterPro" id="IPR015943">
    <property type="entry name" value="WD40/YVTN_repeat-like_dom_sf"/>
</dbReference>
<evidence type="ECO:0000256" key="8">
    <source>
        <dbReference type="ARBA" id="ARBA00023273"/>
    </source>
</evidence>
<evidence type="ECO:0000256" key="7">
    <source>
        <dbReference type="ARBA" id="ARBA00023069"/>
    </source>
</evidence>
<keyword evidence="14" id="KW-1185">Reference proteome</keyword>
<dbReference type="InterPro" id="IPR001680">
    <property type="entry name" value="WD40_rpt"/>
</dbReference>
<dbReference type="PROSITE" id="PS50082">
    <property type="entry name" value="WD_REPEATS_2"/>
    <property type="match status" value="3"/>
</dbReference>
<evidence type="ECO:0000313" key="15">
    <source>
        <dbReference type="RefSeq" id="XP_005092495.1"/>
    </source>
</evidence>
<evidence type="ECO:0000256" key="12">
    <source>
        <dbReference type="ARBA" id="ARBA00047117"/>
    </source>
</evidence>
<proteinExistence type="inferred from homology"/>
<feature type="repeat" description="WD" evidence="13">
    <location>
        <begin position="493"/>
        <end position="534"/>
    </location>
</feature>
<evidence type="ECO:0000256" key="3">
    <source>
        <dbReference type="ARBA" id="ARBA00022490"/>
    </source>
</evidence>
<name>A0ABM0JFH8_APLCA</name>
<keyword evidence="8" id="KW-0966">Cell projection</keyword>
<comment type="function">
    <text evidence="11">Microtubule inner protein (MIP) part of the dynein-decorated doublet microtubules (DMTs) in cilia axoneme. Important for proper ciliary and flagellar beating. May act in cooperation with CFAP45 and axonemal dynein subunit DNAH11. May play a role in cell growth and/or survival.</text>
</comment>
<sequence>MAGEDDNIDTKDLELERIIGFNGKVQSGLMVHPDREHIVYPLGCNIIIEDITKEAKQCILSGHTNDVTCIDISNDGRYIVSGQETFMGFKAIITLWDYATKKAIQKWELHKVKVQAVAFSKSGKYVISLGGQDDGSVVVWDMVTKEPICGSPAQVESAGITTCLATSKVSDEVFVTGGDNTLRVWTIDKENRKIRPSNTNLGGFKRSITCIEMVDDQVEDMPYFFCGTTTGDILCINKSTNILQFEFPGKDKFCLGVTAISFVKMTDKGFNMLIGTGSGIVGNYNISVCFEKGNKVKTVFKHRSDAKPWKHCESAITSIAKRGAGHQFFVGTDHSQVYKFQFADYSADLIKTCHSCPVNDIIFPFGVAQLILTCQEGEIRVWDLTTGRELRRFVLANKVCNALAISRDGKIVVSGWNDGKIRILGFKSKDLSLELKHVVMDAHNKGVTAVALTTRGDQVISGGGDGMVRMWEIITFMDHTGKKEMRADLRHSMKEHKNCVSEIVIASSDKECASASGDGTTIIWDLTKGSRKTVVFANTLFKSVCYGEDEHQIITCGTDHKIGYWETYDGSMIRELEGAKAGAINFMDITSDQKAFATGGEEKLIKLWRYREGEVTHVGKGHSANISRIRIAPDNRSLISVSEDGAILQWRFPAV</sequence>
<protein>
    <recommendedName>
        <fullName evidence="10">Cilia- and flagella-associated protein 52</fullName>
    </recommendedName>
</protein>
<dbReference type="Proteomes" id="UP000694888">
    <property type="component" value="Unplaced"/>
</dbReference>
<feature type="repeat" description="WD" evidence="13">
    <location>
        <begin position="440"/>
        <end position="473"/>
    </location>
</feature>
<accession>A0ABM0JFH8</accession>
<dbReference type="GeneID" id="101847938"/>
<dbReference type="PANTHER" id="PTHR13720">
    <property type="entry name" value="WD-40 REPEAT PROTEIN"/>
    <property type="match status" value="1"/>
</dbReference>
<feature type="repeat" description="WD" evidence="13">
    <location>
        <begin position="619"/>
        <end position="655"/>
    </location>
</feature>
<keyword evidence="4 13" id="KW-0853">WD repeat</keyword>
<evidence type="ECO:0000313" key="14">
    <source>
        <dbReference type="Proteomes" id="UP000694888"/>
    </source>
</evidence>
<dbReference type="Gene3D" id="2.130.10.10">
    <property type="entry name" value="YVTN repeat-like/Quinoprotein amine dehydrogenase"/>
    <property type="match status" value="3"/>
</dbReference>
<dbReference type="PROSITE" id="PS00678">
    <property type="entry name" value="WD_REPEATS_1"/>
    <property type="match status" value="2"/>
</dbReference>
<dbReference type="SUPFAM" id="SSF50978">
    <property type="entry name" value="WD40 repeat-like"/>
    <property type="match status" value="2"/>
</dbReference>
<dbReference type="InterPro" id="IPR036322">
    <property type="entry name" value="WD40_repeat_dom_sf"/>
</dbReference>
<dbReference type="PANTHER" id="PTHR13720:SF14">
    <property type="entry name" value="CILIA- AND FLAGELLA-ASSOCIATED PROTEIN 52"/>
    <property type="match status" value="1"/>
</dbReference>